<proteinExistence type="predicted"/>
<protein>
    <submittedName>
        <fullName evidence="1">Uncharacterized protein</fullName>
    </submittedName>
</protein>
<dbReference type="OrthoDB" id="4080562at2759"/>
<comment type="caution">
    <text evidence="1">The sequence shown here is derived from an EMBL/GenBank/DDBJ whole genome shotgun (WGS) entry which is preliminary data.</text>
</comment>
<sequence length="393" mass="43194">MFRLGRRGLATSLVCSNYAKTTLNPESYKLLVQQSDVRAGILFVTPSLLPTIIGKCSEFHKGNPGIQLIVAGVDSLLDSRRNGVSELWLNNSIDVREAKLLQSGSKKTEPRESDGINIVSAKENWKLSESQLQISVDEDIEISISLANTLFSTGYMSTLFVLDEGKEYSGEALQNLSIGVKTVKESGSSSRLVETKDNWTPLYEYSATSDPLIITKSIGNLVKEINGKSASSYLQDNEKLMSIGSKDTQVYVKLFQKSNSSFAERFEVIAGGGGWGAKASTIVISPTATFAEGDRLEFYMLTPTDRFNKGNIIKEREKKDEKVEQEVEEHKNLSNGSIVAKLECSYEQTTYDSDEDIKAMEIFEGVLSAGSESGYKLNGVQHVSAGEQTRIVL</sequence>
<organism evidence="1 2">
    <name type="scientific">[Candida] railenensis</name>
    <dbReference type="NCBI Taxonomy" id="45579"/>
    <lineage>
        <taxon>Eukaryota</taxon>
        <taxon>Fungi</taxon>
        <taxon>Dikarya</taxon>
        <taxon>Ascomycota</taxon>
        <taxon>Saccharomycotina</taxon>
        <taxon>Pichiomycetes</taxon>
        <taxon>Debaryomycetaceae</taxon>
        <taxon>Kurtzmaniella</taxon>
    </lineage>
</organism>
<keyword evidence="2" id="KW-1185">Reference proteome</keyword>
<evidence type="ECO:0000313" key="1">
    <source>
        <dbReference type="EMBL" id="CAH2351147.1"/>
    </source>
</evidence>
<evidence type="ECO:0000313" key="2">
    <source>
        <dbReference type="Proteomes" id="UP000837801"/>
    </source>
</evidence>
<dbReference type="Proteomes" id="UP000837801">
    <property type="component" value="Unassembled WGS sequence"/>
</dbReference>
<gene>
    <name evidence="1" type="ORF">CLIB1423_03S00386</name>
</gene>
<accession>A0A9P0QM11</accession>
<name>A0A9P0QM11_9ASCO</name>
<dbReference type="EMBL" id="CAKXYY010000003">
    <property type="protein sequence ID" value="CAH2351147.1"/>
    <property type="molecule type" value="Genomic_DNA"/>
</dbReference>
<reference evidence="1" key="1">
    <citation type="submission" date="2022-03" db="EMBL/GenBank/DDBJ databases">
        <authorList>
            <person name="Legras J.-L."/>
            <person name="Devillers H."/>
            <person name="Grondin C."/>
        </authorList>
    </citation>
    <scope>NUCLEOTIDE SEQUENCE</scope>
    <source>
        <strain evidence="1">CLIB 1423</strain>
    </source>
</reference>
<dbReference type="AlphaFoldDB" id="A0A9P0QM11"/>